<feature type="non-terminal residue" evidence="2">
    <location>
        <position position="56"/>
    </location>
</feature>
<sequence>VTVTFLRDQGNRPVGLLGVTRDISERKRAEEALQESETKFRTLAETIAAAKGEFRP</sequence>
<gene>
    <name evidence="2" type="ORF">S01H1_85955</name>
</gene>
<protein>
    <recommendedName>
        <fullName evidence="1">PAC domain-containing protein</fullName>
    </recommendedName>
</protein>
<dbReference type="EMBL" id="BARS01059266">
    <property type="protein sequence ID" value="GAG43831.1"/>
    <property type="molecule type" value="Genomic_DNA"/>
</dbReference>
<name>X0Z5P3_9ZZZZ</name>
<dbReference type="InterPro" id="IPR035965">
    <property type="entry name" value="PAS-like_dom_sf"/>
</dbReference>
<organism evidence="2">
    <name type="scientific">marine sediment metagenome</name>
    <dbReference type="NCBI Taxonomy" id="412755"/>
    <lineage>
        <taxon>unclassified sequences</taxon>
        <taxon>metagenomes</taxon>
        <taxon>ecological metagenomes</taxon>
    </lineage>
</organism>
<dbReference type="InterPro" id="IPR000700">
    <property type="entry name" value="PAS-assoc_C"/>
</dbReference>
<reference evidence="2" key="1">
    <citation type="journal article" date="2014" name="Front. Microbiol.">
        <title>High frequency of phylogenetically diverse reductive dehalogenase-homologous genes in deep subseafloor sedimentary metagenomes.</title>
        <authorList>
            <person name="Kawai M."/>
            <person name="Futagami T."/>
            <person name="Toyoda A."/>
            <person name="Takaki Y."/>
            <person name="Nishi S."/>
            <person name="Hori S."/>
            <person name="Arai W."/>
            <person name="Tsubouchi T."/>
            <person name="Morono Y."/>
            <person name="Uchiyama I."/>
            <person name="Ito T."/>
            <person name="Fujiyama A."/>
            <person name="Inagaki F."/>
            <person name="Takami H."/>
        </authorList>
    </citation>
    <scope>NUCLEOTIDE SEQUENCE</scope>
    <source>
        <strain evidence="2">Expedition CK06-06</strain>
    </source>
</reference>
<feature type="domain" description="PAC" evidence="1">
    <location>
        <begin position="1"/>
        <end position="35"/>
    </location>
</feature>
<dbReference type="AlphaFoldDB" id="X0Z5P3"/>
<comment type="caution">
    <text evidence="2">The sequence shown here is derived from an EMBL/GenBank/DDBJ whole genome shotgun (WGS) entry which is preliminary data.</text>
</comment>
<accession>X0Z5P3</accession>
<evidence type="ECO:0000259" key="1">
    <source>
        <dbReference type="PROSITE" id="PS50113"/>
    </source>
</evidence>
<feature type="non-terminal residue" evidence="2">
    <location>
        <position position="1"/>
    </location>
</feature>
<evidence type="ECO:0000313" key="2">
    <source>
        <dbReference type="EMBL" id="GAG43831.1"/>
    </source>
</evidence>
<dbReference type="SUPFAM" id="SSF55785">
    <property type="entry name" value="PYP-like sensor domain (PAS domain)"/>
    <property type="match status" value="1"/>
</dbReference>
<proteinExistence type="predicted"/>
<dbReference type="PROSITE" id="PS50113">
    <property type="entry name" value="PAC"/>
    <property type="match status" value="1"/>
</dbReference>
<dbReference type="Gene3D" id="3.30.450.20">
    <property type="entry name" value="PAS domain"/>
    <property type="match status" value="1"/>
</dbReference>